<feature type="domain" description="DUF6314" evidence="1">
    <location>
        <begin position="8"/>
        <end position="142"/>
    </location>
</feature>
<keyword evidence="3" id="KW-1185">Reference proteome</keyword>
<proteinExistence type="predicted"/>
<organism evidence="2 3">
    <name type="scientific">Aliiroseovarius salicola</name>
    <dbReference type="NCBI Taxonomy" id="3009082"/>
    <lineage>
        <taxon>Bacteria</taxon>
        <taxon>Pseudomonadati</taxon>
        <taxon>Pseudomonadota</taxon>
        <taxon>Alphaproteobacteria</taxon>
        <taxon>Rhodobacterales</taxon>
        <taxon>Paracoccaceae</taxon>
        <taxon>Aliiroseovarius</taxon>
    </lineage>
</organism>
<reference evidence="2 3" key="1">
    <citation type="submission" date="2023-01" db="EMBL/GenBank/DDBJ databases">
        <authorList>
            <person name="Yoon J.-W."/>
        </authorList>
    </citation>
    <scope>NUCLEOTIDE SEQUENCE [LARGE SCALE GENOMIC DNA]</scope>
    <source>
        <strain evidence="2 3">KMU-50</strain>
    </source>
</reference>
<evidence type="ECO:0000313" key="2">
    <source>
        <dbReference type="EMBL" id="MDA5093891.1"/>
    </source>
</evidence>
<dbReference type="Pfam" id="PF19834">
    <property type="entry name" value="DUF6314"/>
    <property type="match status" value="1"/>
</dbReference>
<gene>
    <name evidence="2" type="ORF">O2N63_07305</name>
</gene>
<dbReference type="InterPro" id="IPR045632">
    <property type="entry name" value="DUF6314"/>
</dbReference>
<accession>A0ABT4W090</accession>
<dbReference type="RefSeq" id="WP_271053594.1">
    <property type="nucleotide sequence ID" value="NZ_JAQIIO010000003.1"/>
</dbReference>
<sequence>MTRHFIDFEGRWLISRRIEDAKAGSSGSFDGVASFSPDGEGGFCYEEVGELRLPAGPNGPTAMQATRRYLWKADPDGVRVLFEDGRDFHRINLAQDTATGFHHCPPDDYEVSYNFSRWPNWRATWQVRGPRKDYMMITDYRR</sequence>
<dbReference type="Proteomes" id="UP001528040">
    <property type="component" value="Unassembled WGS sequence"/>
</dbReference>
<evidence type="ECO:0000313" key="3">
    <source>
        <dbReference type="Proteomes" id="UP001528040"/>
    </source>
</evidence>
<comment type="caution">
    <text evidence="2">The sequence shown here is derived from an EMBL/GenBank/DDBJ whole genome shotgun (WGS) entry which is preliminary data.</text>
</comment>
<protein>
    <submittedName>
        <fullName evidence="2">DUF6314 family protein</fullName>
    </submittedName>
</protein>
<name>A0ABT4W090_9RHOB</name>
<evidence type="ECO:0000259" key="1">
    <source>
        <dbReference type="Pfam" id="PF19834"/>
    </source>
</evidence>
<dbReference type="EMBL" id="JAQIIO010000003">
    <property type="protein sequence ID" value="MDA5093891.1"/>
    <property type="molecule type" value="Genomic_DNA"/>
</dbReference>